<dbReference type="EMBL" id="FMYL01000003">
    <property type="protein sequence ID" value="SDB88777.1"/>
    <property type="molecule type" value="Genomic_DNA"/>
</dbReference>
<organism evidence="1 2">
    <name type="scientific">Acinetobacter boissieri</name>
    <dbReference type="NCBI Taxonomy" id="1219383"/>
    <lineage>
        <taxon>Bacteria</taxon>
        <taxon>Pseudomonadati</taxon>
        <taxon>Pseudomonadota</taxon>
        <taxon>Gammaproteobacteria</taxon>
        <taxon>Moraxellales</taxon>
        <taxon>Moraxellaceae</taxon>
        <taxon>Acinetobacter</taxon>
    </lineage>
</organism>
<reference evidence="2" key="1">
    <citation type="submission" date="2016-09" db="EMBL/GenBank/DDBJ databases">
        <authorList>
            <person name="Varghese N."/>
            <person name="Submissions S."/>
        </authorList>
    </citation>
    <scope>NUCLEOTIDE SEQUENCE [LARGE SCALE GENOMIC DNA]</scope>
    <source>
        <strain evidence="2">ANC 4422</strain>
    </source>
</reference>
<keyword evidence="2" id="KW-1185">Reference proteome</keyword>
<gene>
    <name evidence="1" type="ORF">SAMN05421733_103246</name>
</gene>
<dbReference type="AlphaFoldDB" id="A0A1G6H3A1"/>
<evidence type="ECO:0000313" key="1">
    <source>
        <dbReference type="EMBL" id="SDB88777.1"/>
    </source>
</evidence>
<accession>A0A1G6H3A1</accession>
<protein>
    <submittedName>
        <fullName evidence="1">Uncharacterized protein</fullName>
    </submittedName>
</protein>
<dbReference type="STRING" id="1219383.SAMN05421733_103246"/>
<sequence length="82" mass="9089">MLKHQKQINLKMSVILQQVLNSIKLHTIINMGETGDPNVGSHGCMAKTGSPIHWHYDVNYQASDGQCFLKKHNFDGCGVAPL</sequence>
<name>A0A1G6H3A1_9GAMM</name>
<dbReference type="Proteomes" id="UP000242501">
    <property type="component" value="Unassembled WGS sequence"/>
</dbReference>
<proteinExistence type="predicted"/>
<evidence type="ECO:0000313" key="2">
    <source>
        <dbReference type="Proteomes" id="UP000242501"/>
    </source>
</evidence>